<organism evidence="1 2">
    <name type="scientific">Halapricum desulfuricans</name>
    <dbReference type="NCBI Taxonomy" id="2841257"/>
    <lineage>
        <taxon>Archaea</taxon>
        <taxon>Methanobacteriati</taxon>
        <taxon>Methanobacteriota</taxon>
        <taxon>Stenosarchaea group</taxon>
        <taxon>Halobacteria</taxon>
        <taxon>Halobacteriales</taxon>
        <taxon>Haloarculaceae</taxon>
        <taxon>Halapricum</taxon>
    </lineage>
</organism>
<reference evidence="1" key="1">
    <citation type="submission" date="2020-11" db="EMBL/GenBank/DDBJ databases">
        <title>Carbohydrate-dependent, anaerobic sulfur respiration: A novel catabolism in halophilic archaea.</title>
        <authorList>
            <person name="Sorokin D.Y."/>
            <person name="Messina E."/>
            <person name="Smedile F."/>
            <person name="La Cono V."/>
            <person name="Hallsworth J.E."/>
            <person name="Yakimov M.M."/>
        </authorList>
    </citation>
    <scope>NUCLEOTIDE SEQUENCE</scope>
    <source>
        <strain evidence="1">HSR12-1</strain>
    </source>
</reference>
<sequence>MTQTQPNPRFQYSEMTEEKAIEYLIEDFGEEEVSKWQERNHILSAPDVLYYADAYGDLEDAILLQAWDKTLPERVHKGLLDSGLDIFEGVNTNDLEKMRCPSCGSDMWEIEIYSGSNYTHREWINDWGDVTGDFVEFVASPDDYLWNADPEEDHAPVLCSACSHDAHYDFPRRKADPGYVAVHYGETDEISGFSVRGNLVRWDFEAYDNMTDLWVLPGGHEGLPRALAESTLTDWLDSHNWTEIAFETVRKAAYQGIGRRTLEREYKRLATEWAEGDETHPDLDFTYVIDFSTFGYPSFFVNDAYRDALLAEIIDLIERRYSRSR</sequence>
<name>A0A897N5V3_9EURY</name>
<evidence type="ECO:0000313" key="2">
    <source>
        <dbReference type="Proteomes" id="UP000663525"/>
    </source>
</evidence>
<evidence type="ECO:0000313" key="1">
    <source>
        <dbReference type="EMBL" id="QSG06365.1"/>
    </source>
</evidence>
<accession>A0A897N5V3</accession>
<proteinExistence type="predicted"/>
<protein>
    <submittedName>
        <fullName evidence="1">Uncharacterized protein</fullName>
    </submittedName>
</protein>
<dbReference type="Proteomes" id="UP000663525">
    <property type="component" value="Chromosome"/>
</dbReference>
<dbReference type="AlphaFoldDB" id="A0A897N5V3"/>
<gene>
    <name evidence="1" type="ORF">HSR121_2033</name>
</gene>
<dbReference type="EMBL" id="CP064787">
    <property type="protein sequence ID" value="QSG06365.1"/>
    <property type="molecule type" value="Genomic_DNA"/>
</dbReference>